<feature type="region of interest" description="Disordered" evidence="2">
    <location>
        <begin position="60"/>
        <end position="79"/>
    </location>
</feature>
<evidence type="ECO:0000313" key="4">
    <source>
        <dbReference type="Proteomes" id="UP000283895"/>
    </source>
</evidence>
<gene>
    <name evidence="3" type="ORF">VMCG_08030</name>
</gene>
<comment type="caution">
    <text evidence="3">The sequence shown here is derived from an EMBL/GenBank/DDBJ whole genome shotgun (WGS) entry which is preliminary data.</text>
</comment>
<keyword evidence="4" id="KW-1185">Reference proteome</keyword>
<protein>
    <submittedName>
        <fullName evidence="3">Uncharacterized protein</fullName>
    </submittedName>
</protein>
<evidence type="ECO:0000256" key="1">
    <source>
        <dbReference type="SAM" id="Coils"/>
    </source>
</evidence>
<keyword evidence="1" id="KW-0175">Coiled coil</keyword>
<dbReference type="AlphaFoldDB" id="A0A423VYC7"/>
<dbReference type="Proteomes" id="UP000283895">
    <property type="component" value="Unassembled WGS sequence"/>
</dbReference>
<reference evidence="3 4" key="1">
    <citation type="submission" date="2015-09" db="EMBL/GenBank/DDBJ databases">
        <title>Host preference determinants of Valsa canker pathogens revealed by comparative genomics.</title>
        <authorList>
            <person name="Yin Z."/>
            <person name="Huang L."/>
        </authorList>
    </citation>
    <scope>NUCLEOTIDE SEQUENCE [LARGE SCALE GENOMIC DNA]</scope>
    <source>
        <strain evidence="3 4">03-1</strain>
    </source>
</reference>
<feature type="coiled-coil region" evidence="1">
    <location>
        <begin position="130"/>
        <end position="164"/>
    </location>
</feature>
<evidence type="ECO:0000256" key="2">
    <source>
        <dbReference type="SAM" id="MobiDB-lite"/>
    </source>
</evidence>
<dbReference type="EMBL" id="LKEA01000034">
    <property type="protein sequence ID" value="ROV96034.1"/>
    <property type="molecule type" value="Genomic_DNA"/>
</dbReference>
<name>A0A423VYC7_9PEZI</name>
<organism evidence="3 4">
    <name type="scientific">Cytospora schulzeri</name>
    <dbReference type="NCBI Taxonomy" id="448051"/>
    <lineage>
        <taxon>Eukaryota</taxon>
        <taxon>Fungi</taxon>
        <taxon>Dikarya</taxon>
        <taxon>Ascomycota</taxon>
        <taxon>Pezizomycotina</taxon>
        <taxon>Sordariomycetes</taxon>
        <taxon>Sordariomycetidae</taxon>
        <taxon>Diaporthales</taxon>
        <taxon>Cytosporaceae</taxon>
        <taxon>Cytospora</taxon>
    </lineage>
</organism>
<proteinExistence type="predicted"/>
<dbReference type="Gene3D" id="1.20.1170.10">
    <property type="match status" value="1"/>
</dbReference>
<evidence type="ECO:0000313" key="3">
    <source>
        <dbReference type="EMBL" id="ROV96034.1"/>
    </source>
</evidence>
<feature type="compositionally biased region" description="Low complexity" evidence="2">
    <location>
        <begin position="1"/>
        <end position="30"/>
    </location>
</feature>
<accession>A0A423VYC7</accession>
<feature type="region of interest" description="Disordered" evidence="2">
    <location>
        <begin position="1"/>
        <end position="31"/>
    </location>
</feature>
<sequence length="239" mass="27059">MSTTAKKSTADKTSTTSKMSTTAKKSIASKRFTASKMSVDDELGSAEGGEVEWIGLPLSWTQPGHTKRPRDDTLEDNNTSGTAAYIVDSDGGNQPKRLKADTVDGHIERFINRLITRKFDELKKQTDKIAENFVANLDQMNKRLDRIENNSSDVVDEVESLRDTIDGNDSNWQKHKRYIHQELKDIQKVIAPLKDNVQRPRSCYDRGVYQRFQVLVANLDQDDHCNSARREDTISNIRG</sequence>